<feature type="region of interest" description="Disordered" evidence="1">
    <location>
        <begin position="749"/>
        <end position="778"/>
    </location>
</feature>
<feature type="compositionally biased region" description="Basic and acidic residues" evidence="1">
    <location>
        <begin position="752"/>
        <end position="769"/>
    </location>
</feature>
<name>A8QBI1_MALGO</name>
<organism evidence="2 3">
    <name type="scientific">Malassezia globosa (strain ATCC MYA-4612 / CBS 7966)</name>
    <name type="common">Dandruff-associated fungus</name>
    <dbReference type="NCBI Taxonomy" id="425265"/>
    <lineage>
        <taxon>Eukaryota</taxon>
        <taxon>Fungi</taxon>
        <taxon>Dikarya</taxon>
        <taxon>Basidiomycota</taxon>
        <taxon>Ustilaginomycotina</taxon>
        <taxon>Malasseziomycetes</taxon>
        <taxon>Malasseziales</taxon>
        <taxon>Malasseziaceae</taxon>
        <taxon>Malassezia</taxon>
    </lineage>
</organism>
<dbReference type="Proteomes" id="UP000008837">
    <property type="component" value="Unassembled WGS sequence"/>
</dbReference>
<feature type="compositionally biased region" description="Low complexity" evidence="1">
    <location>
        <begin position="18"/>
        <end position="34"/>
    </location>
</feature>
<feature type="region of interest" description="Disordered" evidence="1">
    <location>
        <begin position="1"/>
        <end position="45"/>
    </location>
</feature>
<dbReference type="PANTHER" id="PTHR31859">
    <property type="entry name" value="TETRATRICOPEPTIDE REPEAT PROTEIN 39 FAMILY MEMBER"/>
    <property type="match status" value="1"/>
</dbReference>
<dbReference type="GO" id="GO:0005741">
    <property type="term" value="C:mitochondrial outer membrane"/>
    <property type="evidence" value="ECO:0007669"/>
    <property type="project" value="TreeGrafter"/>
</dbReference>
<dbReference type="GeneID" id="5853225"/>
<feature type="region of interest" description="Disordered" evidence="1">
    <location>
        <begin position="693"/>
        <end position="716"/>
    </location>
</feature>
<dbReference type="InterPro" id="IPR019412">
    <property type="entry name" value="IML2/TPR_39"/>
</dbReference>
<accession>A8QBI1</accession>
<evidence type="ECO:0000313" key="3">
    <source>
        <dbReference type="Proteomes" id="UP000008837"/>
    </source>
</evidence>
<dbReference type="EMBL" id="AAYY01000016">
    <property type="protein sequence ID" value="EDP41705.1"/>
    <property type="molecule type" value="Genomic_DNA"/>
</dbReference>
<reference evidence="2 3" key="1">
    <citation type="journal article" date="2007" name="Proc. Natl. Acad. Sci. U.S.A.">
        <title>Dandruff-associated Malassezia genomes reveal convergent and divergent virulence traits shared with plant and human fungal pathogens.</title>
        <authorList>
            <person name="Xu J."/>
            <person name="Saunders C.W."/>
            <person name="Hu P."/>
            <person name="Grant R.A."/>
            <person name="Boekhout T."/>
            <person name="Kuramae E.E."/>
            <person name="Kronstad J.W."/>
            <person name="Deangelis Y.M."/>
            <person name="Reeder N.L."/>
            <person name="Johnstone K.R."/>
            <person name="Leland M."/>
            <person name="Fieno A.M."/>
            <person name="Begley W.M."/>
            <person name="Sun Y."/>
            <person name="Lacey M.P."/>
            <person name="Chaudhary T."/>
            <person name="Keough T."/>
            <person name="Chu L."/>
            <person name="Sears R."/>
            <person name="Yuan B."/>
            <person name="Dawson T.L.Jr."/>
        </authorList>
    </citation>
    <scope>NUCLEOTIDE SEQUENCE [LARGE SCALE GENOMIC DNA]</scope>
    <source>
        <strain evidence="3">ATCC MYA-4612 / CBS 7966</strain>
    </source>
</reference>
<gene>
    <name evidence="2" type="ORF">MGL_3913</name>
</gene>
<dbReference type="KEGG" id="mgl:MGL_3913"/>
<dbReference type="Pfam" id="PF10300">
    <property type="entry name" value="Iml2-TPR_39"/>
    <property type="match status" value="1"/>
</dbReference>
<dbReference type="InterPro" id="IPR011990">
    <property type="entry name" value="TPR-like_helical_dom_sf"/>
</dbReference>
<proteinExistence type="predicted"/>
<dbReference type="SUPFAM" id="SSF48452">
    <property type="entry name" value="TPR-like"/>
    <property type="match status" value="1"/>
</dbReference>
<dbReference type="OMA" id="ELMWAHC"/>
<dbReference type="GO" id="GO:0005634">
    <property type="term" value="C:nucleus"/>
    <property type="evidence" value="ECO:0007669"/>
    <property type="project" value="TreeGrafter"/>
</dbReference>
<feature type="compositionally biased region" description="Acidic residues" evidence="1">
    <location>
        <begin position="1"/>
        <end position="14"/>
    </location>
</feature>
<comment type="caution">
    <text evidence="2">The sequence shown here is derived from an EMBL/GenBank/DDBJ whole genome shotgun (WGS) entry which is preliminary data.</text>
</comment>
<dbReference type="GO" id="GO:0005829">
    <property type="term" value="C:cytosol"/>
    <property type="evidence" value="ECO:0007669"/>
    <property type="project" value="TreeGrafter"/>
</dbReference>
<sequence>MEAADGVEDEDENDAWNSQDGDGDASSSTDAQGGHRNSATIAHDFDMDDDEKSLWNEDKNFSHANDAIVAPTYTNVKVTRSMCMQNDEELRSDLEVAHEAMQLFLNSQMLEAEELCVEGAESRLYRSACMSMINVIKSLMTFEPDDLRIAIKCCKHTKSVAGVLRKGHGKLSSLLPGKSTLNDMSRLQQHAELVYAESLLHKSILSILYTGDTVGLIREAMSLRTAYLCLRNLLKMVEAGDEVVDEANRTGQSPTKSIDEDLRSGVFFNMGCCMLVLSVLEPRLLKFMEGVDFENSRPKALAFFERAGGWTRVQSEPRIPVTQEGFRRPLCDLAILVYHLVIPSSVPLPDVDLVMADHVLTWNQRRFPQGVFYLFFSSLMYVSQALPDKAIDCFRLAIDSQKAYKQLHHLCYWRLALAYLSLCEYKKASECFDLLVRESNWSKAICQYGKAAVLFEESSDNHMQAESMMRTVPSFARKMAGRHLPFERFVTLRAERFSQQTPLGLPAMEFAYLWHCLAQTPVFILLDEQLKRIDHVLRALQRFESPDSFPGGATAFYSQFCLAHFLRGVAFRYVAFPKKHTVLQYPLNDRPDVAKAAVEAVTSLSKVCENGMRLDAVDRYLVYFAHYELGNLYCAKGDFAQARFEFELILSHKALVPQTRPLKSDKASYLLSHACQMRANIAMESMQHMLSQFGPPRSSGLRSSAPSGAAPPITTTTMPTAGAATAENIAMQMPFAQSTTQRQFTPTTHYNDIPEHFTRSSSRSRDISRRARQSRFLS</sequence>
<dbReference type="AlphaFoldDB" id="A8QBI1"/>
<dbReference type="PANTHER" id="PTHR31859:SF1">
    <property type="entry name" value="TETRATRICOPEPTIDE REPEAT PROTEIN 39C"/>
    <property type="match status" value="1"/>
</dbReference>
<dbReference type="InParanoid" id="A8QBI1"/>
<dbReference type="Gene3D" id="1.25.40.10">
    <property type="entry name" value="Tetratricopeptide repeat domain"/>
    <property type="match status" value="1"/>
</dbReference>
<dbReference type="VEuPathDB" id="FungiDB:MGL_3913"/>
<evidence type="ECO:0000313" key="2">
    <source>
        <dbReference type="EMBL" id="EDP41705.1"/>
    </source>
</evidence>
<dbReference type="OrthoDB" id="43460at2759"/>
<protein>
    <submittedName>
        <fullName evidence="2">Uncharacterized protein</fullName>
    </submittedName>
</protein>
<dbReference type="RefSeq" id="XP_001728919.1">
    <property type="nucleotide sequence ID" value="XM_001728867.1"/>
</dbReference>
<keyword evidence="3" id="KW-1185">Reference proteome</keyword>
<evidence type="ECO:0000256" key="1">
    <source>
        <dbReference type="SAM" id="MobiDB-lite"/>
    </source>
</evidence>